<organism evidence="14 15">
    <name type="scientific">Vitrella brassicaformis (strain CCMP3155)</name>
    <dbReference type="NCBI Taxonomy" id="1169540"/>
    <lineage>
        <taxon>Eukaryota</taxon>
        <taxon>Sar</taxon>
        <taxon>Alveolata</taxon>
        <taxon>Colpodellida</taxon>
        <taxon>Vitrellaceae</taxon>
        <taxon>Vitrella</taxon>
    </lineage>
</organism>
<feature type="compositionally biased region" description="Basic and acidic residues" evidence="10">
    <location>
        <begin position="337"/>
        <end position="351"/>
    </location>
</feature>
<keyword evidence="5" id="KW-0547">Nucleotide-binding</keyword>
<evidence type="ECO:0000256" key="11">
    <source>
        <dbReference type="SAM" id="SignalP"/>
    </source>
</evidence>
<evidence type="ECO:0000256" key="5">
    <source>
        <dbReference type="ARBA" id="ARBA00022741"/>
    </source>
</evidence>
<dbReference type="Gene3D" id="3.40.50.300">
    <property type="entry name" value="P-loop containing nucleotide triphosphate hydrolases"/>
    <property type="match status" value="1"/>
</dbReference>
<dbReference type="PROSITE" id="PS51706">
    <property type="entry name" value="G_ENGB"/>
    <property type="match status" value="1"/>
</dbReference>
<evidence type="ECO:0000256" key="3">
    <source>
        <dbReference type="ARBA" id="ARBA00022618"/>
    </source>
</evidence>
<feature type="compositionally biased region" description="Acidic residues" evidence="10">
    <location>
        <begin position="139"/>
        <end position="156"/>
    </location>
</feature>
<dbReference type="InterPro" id="IPR036361">
    <property type="entry name" value="SAP_dom_sf"/>
</dbReference>
<comment type="similarity">
    <text evidence="2">Belongs to the TRAFAC class TrmE-Era-EngA-EngB-Septin-like GTPase superfamily. EngB GTPase family.</text>
</comment>
<dbReference type="STRING" id="1169540.A0A0G4EX81"/>
<feature type="compositionally biased region" description="Acidic residues" evidence="10">
    <location>
        <begin position="590"/>
        <end position="606"/>
    </location>
</feature>
<dbReference type="PANTHER" id="PTHR11649">
    <property type="entry name" value="MSS1/TRME-RELATED GTP-BINDING PROTEIN"/>
    <property type="match status" value="1"/>
</dbReference>
<dbReference type="InterPro" id="IPR030393">
    <property type="entry name" value="G_ENGB_dom"/>
</dbReference>
<dbReference type="OrthoDB" id="391988at2759"/>
<feature type="compositionally biased region" description="Acidic residues" evidence="10">
    <location>
        <begin position="516"/>
        <end position="530"/>
    </location>
</feature>
<dbReference type="SUPFAM" id="SSF52540">
    <property type="entry name" value="P-loop containing nucleoside triphosphate hydrolases"/>
    <property type="match status" value="1"/>
</dbReference>
<dbReference type="Pfam" id="PF01926">
    <property type="entry name" value="MMR_HSR1"/>
    <property type="match status" value="1"/>
</dbReference>
<feature type="region of interest" description="Disordered" evidence="10">
    <location>
        <begin position="441"/>
        <end position="464"/>
    </location>
</feature>
<dbReference type="InterPro" id="IPR027417">
    <property type="entry name" value="P-loop_NTPase"/>
</dbReference>
<dbReference type="Gene3D" id="1.10.720.30">
    <property type="entry name" value="SAP domain"/>
    <property type="match status" value="1"/>
</dbReference>
<evidence type="ECO:0000259" key="12">
    <source>
        <dbReference type="PROSITE" id="PS50800"/>
    </source>
</evidence>
<dbReference type="GO" id="GO:0051301">
    <property type="term" value="P:cell division"/>
    <property type="evidence" value="ECO:0007669"/>
    <property type="project" value="UniProtKB-KW"/>
</dbReference>
<dbReference type="PANTHER" id="PTHR11649:SF13">
    <property type="entry name" value="ENGB-TYPE G DOMAIN-CONTAINING PROTEIN"/>
    <property type="match status" value="1"/>
</dbReference>
<feature type="region of interest" description="Disordered" evidence="10">
    <location>
        <begin position="1093"/>
        <end position="1117"/>
    </location>
</feature>
<dbReference type="InParanoid" id="A0A0G4EX81"/>
<dbReference type="InterPro" id="IPR019987">
    <property type="entry name" value="GTP-bd_ribosome_bio_YsxC"/>
</dbReference>
<evidence type="ECO:0000256" key="9">
    <source>
        <dbReference type="ARBA" id="ARBA00023306"/>
    </source>
</evidence>
<feature type="region of interest" description="Disordered" evidence="10">
    <location>
        <begin position="587"/>
        <end position="606"/>
    </location>
</feature>
<dbReference type="NCBIfam" id="TIGR03598">
    <property type="entry name" value="GTPase_YsxC"/>
    <property type="match status" value="1"/>
</dbReference>
<dbReference type="CDD" id="cd01876">
    <property type="entry name" value="YihA_EngB"/>
    <property type="match status" value="1"/>
</dbReference>
<feature type="region of interest" description="Disordered" evidence="10">
    <location>
        <begin position="481"/>
        <end position="503"/>
    </location>
</feature>
<feature type="region of interest" description="Disordered" evidence="10">
    <location>
        <begin position="67"/>
        <end position="117"/>
    </location>
</feature>
<evidence type="ECO:0000259" key="13">
    <source>
        <dbReference type="PROSITE" id="PS51706"/>
    </source>
</evidence>
<proteinExistence type="inferred from homology"/>
<comment type="cofactor">
    <cofactor evidence="1">
        <name>Mg(2+)</name>
        <dbReference type="ChEBI" id="CHEBI:18420"/>
    </cofactor>
</comment>
<keyword evidence="15" id="KW-1185">Reference proteome</keyword>
<sequence length="1117" mass="123458">MSLLLHCFSSRLVATAGLVWSLLCISIVECFRGFPSPPSPVSRAQRFIRPPCSSSCHHRRRSRDVIWHSSGGADGSARHSASFDDITIQKKGTRSEASRAFRRRHDKPTPPPSQVPFDTASLYALQTGMALEDLQDQEALEDEAGDEQPDGQEEGEVAPPVGYSSWAEYGDWSSHTESTCPDAILKFWKQVLEGTEQQVYSNDPVFNRVIMKAVEDKKLDVGDMKFLIEDLEEPEDEQGGEEQMVGDESGEEGEKEGEYWDDSEEEPIDLYLGEDGQLYTPDGELAPVDLAPEQLELLKQNLEQHGDGEVFWFEQSDQDDLDVNIDTTTATTSTVPAHDDRPLSLDHPEERPFPRTALRAHPLGQHPEMESHQEDGMARLRAIRKAGQEQAGGVSGADLGPFAESEDEMGTFTVSGDPQALLEHLRSSPEALRSKARIRESLGLPPSPDAEAVPASPTDASTGDDIDLVKLGILKVVKHDERTTRGEDRQQQGAEGGQGDALDRLIGRVAYDRDMDEDGAEGAGAEDESWAESVEPSRLVPPDWKQEVKEMERSDDAEGLYLLGTAILSDILEDFDSEGRLTDAARQDMDDGGEATGAEDEDNADDDEEELFKASRIAFEWIYARIVRFLIRAGRVDLAYAFHRQRLAAHRTTTATMLGPLVPRNITIALAWAACTQQEIHPPDIDEEDERELELDWREAINGVAVARELMGVLGETGVECADLVLPQIAIAMLKRGSIEDAVAVLDEVLSRIRRGDAAPTLDILNTLIRECGRAGGVVGGVFTVLDMMAEADLTPNHDTYEAIVQAVVAGVDFEKSCAAMADLPTPERPIPEVVFVGRSNVGKSSLVNMVLNRKQLASTSETAGHTRTFDYYRCNRNRTDGRPEFYLVDVPGMGFAENVSRGMQDSWRGLHERYFRVRESLRVVFHLIDSRRPPMNTDVTLMNMVREALDERPASQRFAYVVVLTKVDKIGYRETSVKKAVEQTVECLTSRGGWPASHLPPIITSSAAKKTRHGRDDIWRHMRAAFSPAEAPGPPASLSRPAPVSVSIPDGPWSASWLGERSIEELREMCRGEGLTVSGSRHQLVDRLMGRERERAKQTQTVGERGEGRVLVGGRT</sequence>
<protein>
    <recommendedName>
        <fullName evidence="16">SAP domain-containing protein</fullName>
    </recommendedName>
</protein>
<evidence type="ECO:0000256" key="2">
    <source>
        <dbReference type="ARBA" id="ARBA00009638"/>
    </source>
</evidence>
<feature type="region of interest" description="Disordered" evidence="10">
    <location>
        <begin position="139"/>
        <end position="159"/>
    </location>
</feature>
<evidence type="ECO:0000313" key="15">
    <source>
        <dbReference type="Proteomes" id="UP000041254"/>
    </source>
</evidence>
<keyword evidence="7" id="KW-0342">GTP-binding</keyword>
<keyword evidence="6" id="KW-0460">Magnesium</keyword>
<keyword evidence="4" id="KW-0479">Metal-binding</keyword>
<evidence type="ECO:0000256" key="10">
    <source>
        <dbReference type="SAM" id="MobiDB-lite"/>
    </source>
</evidence>
<accession>A0A0G4EX81</accession>
<dbReference type="InterPro" id="IPR006073">
    <property type="entry name" value="GTP-bd"/>
</dbReference>
<keyword evidence="11" id="KW-0732">Signal</keyword>
<evidence type="ECO:0008006" key="16">
    <source>
        <dbReference type="Google" id="ProtNLM"/>
    </source>
</evidence>
<evidence type="ECO:0000313" key="14">
    <source>
        <dbReference type="EMBL" id="CEM03286.1"/>
    </source>
</evidence>
<feature type="signal peptide" evidence="11">
    <location>
        <begin position="1"/>
        <end position="30"/>
    </location>
</feature>
<feature type="domain" description="SAP" evidence="12">
    <location>
        <begin position="1059"/>
        <end position="1093"/>
    </location>
</feature>
<dbReference type="EMBL" id="CDMY01000337">
    <property type="protein sequence ID" value="CEM03286.1"/>
    <property type="molecule type" value="Genomic_DNA"/>
</dbReference>
<dbReference type="Proteomes" id="UP000041254">
    <property type="component" value="Unassembled WGS sequence"/>
</dbReference>
<keyword evidence="3" id="KW-0132">Cell division</keyword>
<dbReference type="AlphaFoldDB" id="A0A0G4EX81"/>
<reference evidence="14 15" key="1">
    <citation type="submission" date="2014-11" db="EMBL/GenBank/DDBJ databases">
        <authorList>
            <person name="Zhu J."/>
            <person name="Qi W."/>
            <person name="Song R."/>
        </authorList>
    </citation>
    <scope>NUCLEOTIDE SEQUENCE [LARGE SCALE GENOMIC DNA]</scope>
</reference>
<name>A0A0G4EX81_VITBC</name>
<keyword evidence="9" id="KW-0131">Cell cycle</keyword>
<evidence type="ECO:0000256" key="4">
    <source>
        <dbReference type="ARBA" id="ARBA00022723"/>
    </source>
</evidence>
<keyword evidence="8" id="KW-0717">Septation</keyword>
<feature type="domain" description="EngB-type G" evidence="13">
    <location>
        <begin position="830"/>
        <end position="1029"/>
    </location>
</feature>
<feature type="chain" id="PRO_5005187779" description="SAP domain-containing protein" evidence="11">
    <location>
        <begin position="31"/>
        <end position="1117"/>
    </location>
</feature>
<evidence type="ECO:0000256" key="8">
    <source>
        <dbReference type="ARBA" id="ARBA00023210"/>
    </source>
</evidence>
<dbReference type="GO" id="GO:0005525">
    <property type="term" value="F:GTP binding"/>
    <property type="evidence" value="ECO:0007669"/>
    <property type="project" value="UniProtKB-KW"/>
</dbReference>
<feature type="region of interest" description="Disordered" evidence="10">
    <location>
        <begin position="232"/>
        <end position="262"/>
    </location>
</feature>
<dbReference type="Pfam" id="PF02037">
    <property type="entry name" value="SAP"/>
    <property type="match status" value="1"/>
</dbReference>
<dbReference type="InterPro" id="IPR003034">
    <property type="entry name" value="SAP_dom"/>
</dbReference>
<evidence type="ECO:0000256" key="6">
    <source>
        <dbReference type="ARBA" id="ARBA00022842"/>
    </source>
</evidence>
<dbReference type="HAMAP" id="MF_00321">
    <property type="entry name" value="GTPase_EngB"/>
    <property type="match status" value="1"/>
</dbReference>
<dbReference type="PROSITE" id="PS50800">
    <property type="entry name" value="SAP"/>
    <property type="match status" value="1"/>
</dbReference>
<dbReference type="VEuPathDB" id="CryptoDB:Vbra_13787"/>
<feature type="region of interest" description="Disordered" evidence="10">
    <location>
        <begin position="330"/>
        <end position="351"/>
    </location>
</feature>
<dbReference type="GO" id="GO:0046872">
    <property type="term" value="F:metal ion binding"/>
    <property type="evidence" value="ECO:0007669"/>
    <property type="project" value="UniProtKB-KW"/>
</dbReference>
<gene>
    <name evidence="14" type="ORF">Vbra_13787</name>
</gene>
<feature type="region of interest" description="Disordered" evidence="10">
    <location>
        <begin position="386"/>
        <end position="414"/>
    </location>
</feature>
<evidence type="ECO:0000256" key="7">
    <source>
        <dbReference type="ARBA" id="ARBA00023134"/>
    </source>
</evidence>
<evidence type="ECO:0000256" key="1">
    <source>
        <dbReference type="ARBA" id="ARBA00001946"/>
    </source>
</evidence>
<feature type="compositionally biased region" description="Basic and acidic residues" evidence="10">
    <location>
        <begin position="481"/>
        <end position="490"/>
    </location>
</feature>
<feature type="region of interest" description="Disordered" evidence="10">
    <location>
        <begin position="516"/>
        <end position="543"/>
    </location>
</feature>